<dbReference type="AlphaFoldDB" id="A0A5B6VF79"/>
<keyword evidence="1" id="KW-0378">Hydrolase</keyword>
<dbReference type="EMBL" id="SMMG02000007">
    <property type="protein sequence ID" value="KAA3467910.1"/>
    <property type="molecule type" value="Genomic_DNA"/>
</dbReference>
<organism evidence="1 2">
    <name type="scientific">Gossypium australe</name>
    <dbReference type="NCBI Taxonomy" id="47621"/>
    <lineage>
        <taxon>Eukaryota</taxon>
        <taxon>Viridiplantae</taxon>
        <taxon>Streptophyta</taxon>
        <taxon>Embryophyta</taxon>
        <taxon>Tracheophyta</taxon>
        <taxon>Spermatophyta</taxon>
        <taxon>Magnoliopsida</taxon>
        <taxon>eudicotyledons</taxon>
        <taxon>Gunneridae</taxon>
        <taxon>Pentapetalae</taxon>
        <taxon>rosids</taxon>
        <taxon>malvids</taxon>
        <taxon>Malvales</taxon>
        <taxon>Malvaceae</taxon>
        <taxon>Malvoideae</taxon>
        <taxon>Gossypium</taxon>
    </lineage>
</organism>
<name>A0A5B6VF79_9ROSI</name>
<keyword evidence="2" id="KW-1185">Reference proteome</keyword>
<dbReference type="GO" id="GO:0008233">
    <property type="term" value="F:peptidase activity"/>
    <property type="evidence" value="ECO:0007669"/>
    <property type="project" value="UniProtKB-KW"/>
</dbReference>
<sequence>MYRTPLLGVRDGALEFASDQIIGIMTLAKYENSTCSSTLTVVLIVYYIRNRDKCNASQKCIPCCIRELNFI</sequence>
<evidence type="ECO:0000313" key="2">
    <source>
        <dbReference type="Proteomes" id="UP000325315"/>
    </source>
</evidence>
<protein>
    <submittedName>
        <fullName evidence="1">Ubiquitin-like-specific protease ESD4</fullName>
    </submittedName>
</protein>
<accession>A0A5B6VF79</accession>
<proteinExistence type="predicted"/>
<dbReference type="Proteomes" id="UP000325315">
    <property type="component" value="Unassembled WGS sequence"/>
</dbReference>
<comment type="caution">
    <text evidence="1">The sequence shown here is derived from an EMBL/GenBank/DDBJ whole genome shotgun (WGS) entry which is preliminary data.</text>
</comment>
<gene>
    <name evidence="1" type="ORF">EPI10_002881</name>
</gene>
<evidence type="ECO:0000313" key="1">
    <source>
        <dbReference type="EMBL" id="KAA3467910.1"/>
    </source>
</evidence>
<keyword evidence="1" id="KW-0645">Protease</keyword>
<reference evidence="2" key="1">
    <citation type="journal article" date="2019" name="Plant Biotechnol. J.">
        <title>Genome sequencing of the Australian wild diploid species Gossypium australe highlights disease resistance and delayed gland morphogenesis.</title>
        <authorList>
            <person name="Cai Y."/>
            <person name="Cai X."/>
            <person name="Wang Q."/>
            <person name="Wang P."/>
            <person name="Zhang Y."/>
            <person name="Cai C."/>
            <person name="Xu Y."/>
            <person name="Wang K."/>
            <person name="Zhou Z."/>
            <person name="Wang C."/>
            <person name="Geng S."/>
            <person name="Li B."/>
            <person name="Dong Q."/>
            <person name="Hou Y."/>
            <person name="Wang H."/>
            <person name="Ai P."/>
            <person name="Liu Z."/>
            <person name="Yi F."/>
            <person name="Sun M."/>
            <person name="An G."/>
            <person name="Cheng J."/>
            <person name="Zhang Y."/>
            <person name="Shi Q."/>
            <person name="Xie Y."/>
            <person name="Shi X."/>
            <person name="Chang Y."/>
            <person name="Huang F."/>
            <person name="Chen Y."/>
            <person name="Hong S."/>
            <person name="Mi L."/>
            <person name="Sun Q."/>
            <person name="Zhang L."/>
            <person name="Zhou B."/>
            <person name="Peng R."/>
            <person name="Zhang X."/>
            <person name="Liu F."/>
        </authorList>
    </citation>
    <scope>NUCLEOTIDE SEQUENCE [LARGE SCALE GENOMIC DNA]</scope>
    <source>
        <strain evidence="2">cv. PA1801</strain>
    </source>
</reference>
<dbReference type="GO" id="GO:0006508">
    <property type="term" value="P:proteolysis"/>
    <property type="evidence" value="ECO:0007669"/>
    <property type="project" value="UniProtKB-KW"/>
</dbReference>